<evidence type="ECO:0000313" key="2">
    <source>
        <dbReference type="EMBL" id="MBB1258159.1"/>
    </source>
</evidence>
<dbReference type="Proteomes" id="UP000517765">
    <property type="component" value="Unassembled WGS sequence"/>
</dbReference>
<dbReference type="AlphaFoldDB" id="A0A5P0YY93"/>
<proteinExistence type="predicted"/>
<dbReference type="EMBL" id="JABJXA010000017">
    <property type="protein sequence ID" value="MBB1258159.1"/>
    <property type="molecule type" value="Genomic_DNA"/>
</dbReference>
<feature type="region of interest" description="Disordered" evidence="1">
    <location>
        <begin position="14"/>
        <end position="47"/>
    </location>
</feature>
<evidence type="ECO:0000313" key="4">
    <source>
        <dbReference type="Proteomes" id="UP000320857"/>
    </source>
</evidence>
<reference evidence="2" key="3">
    <citation type="journal article" name="Syst. Appl. Microbiol.">
        <title>Streptomyces alkaliterrae sp. nov., isolated from an alkaline soil, and emended descriptions of Streptomyces alkaliphilus, Streptomyces calidiresistens and Streptomyces durbertensis.</title>
        <authorList>
            <person name="Swiecimska M."/>
            <person name="Golinska P."/>
            <person name="Nouioui I."/>
            <person name="Wypij M."/>
            <person name="Rai M."/>
            <person name="Sangal V."/>
            <person name="Goodfellow M."/>
        </authorList>
    </citation>
    <scope>NUCLEOTIDE SEQUENCE</scope>
    <source>
        <strain evidence="2">OF8</strain>
    </source>
</reference>
<reference evidence="5" key="2">
    <citation type="submission" date="2020-05" db="EMBL/GenBank/DDBJ databases">
        <title>Classification of alakaliphilic streptomycetes isolated from an alkaline soil next to Lonar Crater, India and a proposal for the recognition of Streptomyces alkaliterrae sp. nov.</title>
        <authorList>
            <person name="Golinska P."/>
        </authorList>
    </citation>
    <scope>NUCLEOTIDE SEQUENCE [LARGE SCALE GENOMIC DNA]</scope>
    <source>
        <strain evidence="5">OF8</strain>
    </source>
</reference>
<protein>
    <recommendedName>
        <fullName evidence="6">Secreted protein</fullName>
    </recommendedName>
</protein>
<comment type="caution">
    <text evidence="3">The sequence shown here is derived from an EMBL/GenBank/DDBJ whole genome shotgun (WGS) entry which is preliminary data.</text>
</comment>
<feature type="compositionally biased region" description="Basic and acidic residues" evidence="1">
    <location>
        <begin position="24"/>
        <end position="36"/>
    </location>
</feature>
<evidence type="ECO:0000256" key="1">
    <source>
        <dbReference type="SAM" id="MobiDB-lite"/>
    </source>
</evidence>
<organism evidence="3 4">
    <name type="scientific">Streptomyces alkaliterrae</name>
    <dbReference type="NCBI Taxonomy" id="2213162"/>
    <lineage>
        <taxon>Bacteria</taxon>
        <taxon>Bacillati</taxon>
        <taxon>Actinomycetota</taxon>
        <taxon>Actinomycetes</taxon>
        <taxon>Kitasatosporales</taxon>
        <taxon>Streptomycetaceae</taxon>
        <taxon>Streptomyces</taxon>
    </lineage>
</organism>
<dbReference type="Proteomes" id="UP000320857">
    <property type="component" value="Unassembled WGS sequence"/>
</dbReference>
<evidence type="ECO:0000313" key="5">
    <source>
        <dbReference type="Proteomes" id="UP000517765"/>
    </source>
</evidence>
<name>A0A5P0YY93_9ACTN</name>
<evidence type="ECO:0000313" key="3">
    <source>
        <dbReference type="EMBL" id="MQS05264.1"/>
    </source>
</evidence>
<dbReference type="EMBL" id="VJYK02000496">
    <property type="protein sequence ID" value="MQS05264.1"/>
    <property type="molecule type" value="Genomic_DNA"/>
</dbReference>
<sequence>MLLVGSLLALTACGGGNDDGSGSDDPKKPSAGKEAESPAAPDGVDTKQVVGELKGPNGIEIALHSAVRDSGGFVTVNGTLSNKGERTFRAAEWVSGETAIKSKSSIAGATLVDPNGKKRYLVLRDTDGQCLCTTGLSDVKSGETRPVFAQFPAPPKDVKTIEFHVPSMSPARVELSEG</sequence>
<accession>A0A5P0YY93</accession>
<keyword evidence="4" id="KW-1185">Reference proteome</keyword>
<dbReference type="OrthoDB" id="4334774at2"/>
<evidence type="ECO:0008006" key="6">
    <source>
        <dbReference type="Google" id="ProtNLM"/>
    </source>
</evidence>
<gene>
    <name evidence="3" type="ORF">FNX44_026200</name>
    <name evidence="2" type="ORF">H3147_04870</name>
</gene>
<reference evidence="3 4" key="1">
    <citation type="submission" date="2019-10" db="EMBL/GenBank/DDBJ databases">
        <title>Streptomyces sp. nov., a novel actinobacterium isolated from alkaline environment.</title>
        <authorList>
            <person name="Golinska P."/>
        </authorList>
    </citation>
    <scope>NUCLEOTIDE SEQUENCE [LARGE SCALE GENOMIC DNA]</scope>
    <source>
        <strain evidence="3 4">OF1</strain>
    </source>
</reference>